<feature type="transmembrane region" description="Helical" evidence="1">
    <location>
        <begin position="58"/>
        <end position="82"/>
    </location>
</feature>
<dbReference type="OrthoDB" id="3250682at2759"/>
<keyword evidence="1" id="KW-0812">Transmembrane</keyword>
<dbReference type="AlphaFoldDB" id="A0A0D0CQ54"/>
<sequence>MTPEEHQTIASCATDIFLNIVVGIIVSVTGYGISVLGLFIATRILVAKSWTHSQVTLFICLIITFVALTWAIFVNVAFPLILGQVVFGKIKPEVRGELDAQAQILNSKILPLNYMANWPLTISAILSDFIVVWRAWALFQQEKLWKVALVLLMIVNIGTQIANCILDNIDVQVVESKPYTILDWLSIVISLVVNMFATGLIAWKAWQVT</sequence>
<evidence type="ECO:0000256" key="1">
    <source>
        <dbReference type="SAM" id="Phobius"/>
    </source>
</evidence>
<protein>
    <submittedName>
        <fullName evidence="2">Uncharacterized protein</fullName>
    </submittedName>
</protein>
<feature type="transmembrane region" description="Helical" evidence="1">
    <location>
        <begin position="181"/>
        <end position="203"/>
    </location>
</feature>
<reference evidence="2 3" key="1">
    <citation type="submission" date="2014-04" db="EMBL/GenBank/DDBJ databases">
        <title>Evolutionary Origins and Diversification of the Mycorrhizal Mutualists.</title>
        <authorList>
            <consortium name="DOE Joint Genome Institute"/>
            <consortium name="Mycorrhizal Genomics Consortium"/>
            <person name="Kohler A."/>
            <person name="Kuo A."/>
            <person name="Nagy L.G."/>
            <person name="Floudas D."/>
            <person name="Copeland A."/>
            <person name="Barry K.W."/>
            <person name="Cichocki N."/>
            <person name="Veneault-Fourrey C."/>
            <person name="LaButti K."/>
            <person name="Lindquist E.A."/>
            <person name="Lipzen A."/>
            <person name="Lundell T."/>
            <person name="Morin E."/>
            <person name="Murat C."/>
            <person name="Riley R."/>
            <person name="Ohm R."/>
            <person name="Sun H."/>
            <person name="Tunlid A."/>
            <person name="Henrissat B."/>
            <person name="Grigoriev I.V."/>
            <person name="Hibbett D.S."/>
            <person name="Martin F."/>
        </authorList>
    </citation>
    <scope>NUCLEOTIDE SEQUENCE [LARGE SCALE GENOMIC DNA]</scope>
    <source>
        <strain evidence="2 3">FD-317 M1</strain>
    </source>
</reference>
<evidence type="ECO:0000313" key="3">
    <source>
        <dbReference type="Proteomes" id="UP000053593"/>
    </source>
</evidence>
<dbReference type="Proteomes" id="UP000053593">
    <property type="component" value="Unassembled WGS sequence"/>
</dbReference>
<evidence type="ECO:0000313" key="2">
    <source>
        <dbReference type="EMBL" id="KIK57503.1"/>
    </source>
</evidence>
<keyword evidence="1" id="KW-0472">Membrane</keyword>
<dbReference type="HOGENOM" id="CLU_071641_2_0_1"/>
<feature type="transmembrane region" description="Helical" evidence="1">
    <location>
        <begin position="116"/>
        <end position="136"/>
    </location>
</feature>
<keyword evidence="3" id="KW-1185">Reference proteome</keyword>
<keyword evidence="1" id="KW-1133">Transmembrane helix</keyword>
<name>A0A0D0CQ54_9AGAR</name>
<dbReference type="EMBL" id="KN834790">
    <property type="protein sequence ID" value="KIK57503.1"/>
    <property type="molecule type" value="Genomic_DNA"/>
</dbReference>
<feature type="transmembrane region" description="Helical" evidence="1">
    <location>
        <begin position="20"/>
        <end position="46"/>
    </location>
</feature>
<accession>A0A0D0CQ54</accession>
<organism evidence="2 3">
    <name type="scientific">Collybiopsis luxurians FD-317 M1</name>
    <dbReference type="NCBI Taxonomy" id="944289"/>
    <lineage>
        <taxon>Eukaryota</taxon>
        <taxon>Fungi</taxon>
        <taxon>Dikarya</taxon>
        <taxon>Basidiomycota</taxon>
        <taxon>Agaricomycotina</taxon>
        <taxon>Agaricomycetes</taxon>
        <taxon>Agaricomycetidae</taxon>
        <taxon>Agaricales</taxon>
        <taxon>Marasmiineae</taxon>
        <taxon>Omphalotaceae</taxon>
        <taxon>Collybiopsis</taxon>
        <taxon>Collybiopsis luxurians</taxon>
    </lineage>
</organism>
<feature type="transmembrane region" description="Helical" evidence="1">
    <location>
        <begin position="148"/>
        <end position="169"/>
    </location>
</feature>
<gene>
    <name evidence="2" type="ORF">GYMLUDRAFT_246852</name>
</gene>
<proteinExistence type="predicted"/>